<accession>A0A9D4TMX2</accession>
<evidence type="ECO:0000313" key="2">
    <source>
        <dbReference type="Proteomes" id="UP001055712"/>
    </source>
</evidence>
<proteinExistence type="predicted"/>
<name>A0A9D4TMX2_CHLVU</name>
<comment type="caution">
    <text evidence="1">The sequence shown here is derived from an EMBL/GenBank/DDBJ whole genome shotgun (WGS) entry which is preliminary data.</text>
</comment>
<organism evidence="1 2">
    <name type="scientific">Chlorella vulgaris</name>
    <name type="common">Green alga</name>
    <dbReference type="NCBI Taxonomy" id="3077"/>
    <lineage>
        <taxon>Eukaryota</taxon>
        <taxon>Viridiplantae</taxon>
        <taxon>Chlorophyta</taxon>
        <taxon>core chlorophytes</taxon>
        <taxon>Trebouxiophyceae</taxon>
        <taxon>Chlorellales</taxon>
        <taxon>Chlorellaceae</taxon>
        <taxon>Chlorella clade</taxon>
        <taxon>Chlorella</taxon>
    </lineage>
</organism>
<evidence type="ECO:0000313" key="1">
    <source>
        <dbReference type="EMBL" id="KAI3429695.1"/>
    </source>
</evidence>
<reference evidence="1" key="2">
    <citation type="submission" date="2020-11" db="EMBL/GenBank/DDBJ databases">
        <authorList>
            <person name="Cecchin M."/>
            <person name="Marcolungo L."/>
            <person name="Rossato M."/>
            <person name="Girolomoni L."/>
            <person name="Cosentino E."/>
            <person name="Cuine S."/>
            <person name="Li-Beisson Y."/>
            <person name="Delledonne M."/>
            <person name="Ballottari M."/>
        </authorList>
    </citation>
    <scope>NUCLEOTIDE SEQUENCE</scope>
    <source>
        <strain evidence="1">211/11P</strain>
        <tissue evidence="1">Whole cell</tissue>
    </source>
</reference>
<gene>
    <name evidence="1" type="ORF">D9Q98_005780</name>
</gene>
<dbReference type="AlphaFoldDB" id="A0A9D4TMX2"/>
<dbReference type="EMBL" id="SIDB01000008">
    <property type="protein sequence ID" value="KAI3429695.1"/>
    <property type="molecule type" value="Genomic_DNA"/>
</dbReference>
<dbReference type="Proteomes" id="UP001055712">
    <property type="component" value="Unassembled WGS sequence"/>
</dbReference>
<keyword evidence="2" id="KW-1185">Reference proteome</keyword>
<protein>
    <submittedName>
        <fullName evidence="1">Uncharacterized protein</fullName>
    </submittedName>
</protein>
<sequence length="100" mass="10163">MPPRTGDGEGTGGAAGRCWMLIAFTPAPGPAPMPEVELSRLERKHDLLTVMAGMSPVAHVSYGSQVLGTLLAAARAVGGGNGPASSKAERWPLACLRGPA</sequence>
<reference evidence="1" key="1">
    <citation type="journal article" date="2019" name="Plant J.">
        <title>Chlorella vulgaris genome assembly and annotation reveals the molecular basis for metabolic acclimation to high light conditions.</title>
        <authorList>
            <person name="Cecchin M."/>
            <person name="Marcolungo L."/>
            <person name="Rossato M."/>
            <person name="Girolomoni L."/>
            <person name="Cosentino E."/>
            <person name="Cuine S."/>
            <person name="Li-Beisson Y."/>
            <person name="Delledonne M."/>
            <person name="Ballottari M."/>
        </authorList>
    </citation>
    <scope>NUCLEOTIDE SEQUENCE</scope>
    <source>
        <strain evidence="1">211/11P</strain>
    </source>
</reference>